<comment type="caution">
    <text evidence="2">The sequence shown here is derived from an EMBL/GenBank/DDBJ whole genome shotgun (WGS) entry which is preliminary data.</text>
</comment>
<evidence type="ECO:0000313" key="3">
    <source>
        <dbReference type="Proteomes" id="UP001209878"/>
    </source>
</evidence>
<gene>
    <name evidence="2" type="ORF">NP493_76g02000</name>
</gene>
<sequence>MDMGVWHAGLTKLCRFLDMVPMSQAIYTKHILAVTYANNCVVTRVLDAAAATVRRVYREIDSSLQEDAVIDQVVSLDGSWMTRGHKSAYGIGCVIDTMTGLCVDLAVLSSCCQRCSYAWRRYGKHSPEFGRAPWIPECNDCVGWGC</sequence>
<evidence type="ECO:0000313" key="2">
    <source>
        <dbReference type="EMBL" id="KAK2190551.1"/>
    </source>
</evidence>
<dbReference type="Proteomes" id="UP001209878">
    <property type="component" value="Unassembled WGS sequence"/>
</dbReference>
<reference evidence="2" key="1">
    <citation type="journal article" date="2023" name="Mol. Biol. Evol.">
        <title>Third-Generation Sequencing Reveals the Adaptive Role of the Epigenome in Three Deep-Sea Polychaetes.</title>
        <authorList>
            <person name="Perez M."/>
            <person name="Aroh O."/>
            <person name="Sun Y."/>
            <person name="Lan Y."/>
            <person name="Juniper S.K."/>
            <person name="Young C.R."/>
            <person name="Angers B."/>
            <person name="Qian P.Y."/>
        </authorList>
    </citation>
    <scope>NUCLEOTIDE SEQUENCE</scope>
    <source>
        <strain evidence="2">R07B-5</strain>
    </source>
</reference>
<proteinExistence type="predicted"/>
<feature type="domain" description="Mutator-like transposase" evidence="1">
    <location>
        <begin position="2"/>
        <end position="128"/>
    </location>
</feature>
<dbReference type="InterPro" id="IPR049012">
    <property type="entry name" value="Mutator_transp_dom"/>
</dbReference>
<organism evidence="2 3">
    <name type="scientific">Ridgeia piscesae</name>
    <name type="common">Tubeworm</name>
    <dbReference type="NCBI Taxonomy" id="27915"/>
    <lineage>
        <taxon>Eukaryota</taxon>
        <taxon>Metazoa</taxon>
        <taxon>Spiralia</taxon>
        <taxon>Lophotrochozoa</taxon>
        <taxon>Annelida</taxon>
        <taxon>Polychaeta</taxon>
        <taxon>Sedentaria</taxon>
        <taxon>Canalipalpata</taxon>
        <taxon>Sabellida</taxon>
        <taxon>Siboglinidae</taxon>
        <taxon>Ridgeia</taxon>
    </lineage>
</organism>
<evidence type="ECO:0000259" key="1">
    <source>
        <dbReference type="Pfam" id="PF20700"/>
    </source>
</evidence>
<accession>A0AAD9P9S1</accession>
<name>A0AAD9P9S1_RIDPI</name>
<keyword evidence="3" id="KW-1185">Reference proteome</keyword>
<protein>
    <recommendedName>
        <fullName evidence="1">Mutator-like transposase domain-containing protein</fullName>
    </recommendedName>
</protein>
<dbReference type="EMBL" id="JAODUO010000076">
    <property type="protein sequence ID" value="KAK2190551.1"/>
    <property type="molecule type" value="Genomic_DNA"/>
</dbReference>
<dbReference type="AlphaFoldDB" id="A0AAD9P9S1"/>
<dbReference type="Pfam" id="PF20700">
    <property type="entry name" value="Mutator"/>
    <property type="match status" value="1"/>
</dbReference>